<dbReference type="InterPro" id="IPR015421">
    <property type="entry name" value="PyrdxlP-dep_Trfase_major"/>
</dbReference>
<dbReference type="InterPro" id="IPR015422">
    <property type="entry name" value="PyrdxlP-dep_Trfase_small"/>
</dbReference>
<accession>A0ABR4D8C8</accession>
<organism evidence="3 4">
    <name type="scientific">Remersonia thermophila</name>
    <dbReference type="NCBI Taxonomy" id="72144"/>
    <lineage>
        <taxon>Eukaryota</taxon>
        <taxon>Fungi</taxon>
        <taxon>Dikarya</taxon>
        <taxon>Ascomycota</taxon>
        <taxon>Pezizomycotina</taxon>
        <taxon>Sordariomycetes</taxon>
        <taxon>Sordariomycetidae</taxon>
        <taxon>Sordariales</taxon>
        <taxon>Sordariales incertae sedis</taxon>
        <taxon>Remersonia</taxon>
    </lineage>
</organism>
<dbReference type="Proteomes" id="UP001600064">
    <property type="component" value="Unassembled WGS sequence"/>
</dbReference>
<evidence type="ECO:0000256" key="1">
    <source>
        <dbReference type="SAM" id="MobiDB-lite"/>
    </source>
</evidence>
<sequence length="430" mass="46410">MGSSSLNMDEVRGSFPALAGDDVFLDNAAGSQVLGTVVQQIQDFLLHTNVQLGATYKASKKATDCYEEGYTAAARYIGATRDEIVLGPSTTQLFRIISFALDVSPGDELVLSLADHEANITPWLDLAARHSLAVRWWAPNAAACPSSPRLLPADLAPLLTPRTRLVACTHASNLLGTVHDVRAICAVARAHAPDALVCVDGVAYAPHRPVDVGELGVDLYGFSWYKVFGPHVAQVYASPRARARLRSLGHGFGKQRPQSGEEKEEKEEEEKKKTVTLEEKVGLSGASYELVAGIPAAVRYLQGKEGGGGRWDAIVQHEAELQKLLLKWLSAREDVTVWGERDGNPAERVPTISFTVRGWRSKEVVARVEAESGGRVGIRAGSFYSGRLAETVLGLDAGDGVVRVSLVHYNTAGEVQRLIALLEKILGEKN</sequence>
<name>A0ABR4D8C8_9PEZI</name>
<evidence type="ECO:0000313" key="4">
    <source>
        <dbReference type="Proteomes" id="UP001600064"/>
    </source>
</evidence>
<protein>
    <recommendedName>
        <fullName evidence="2">Aminotransferase class V domain-containing protein</fullName>
    </recommendedName>
</protein>
<dbReference type="RefSeq" id="XP_070865325.1">
    <property type="nucleotide sequence ID" value="XM_071012607.1"/>
</dbReference>
<dbReference type="PANTHER" id="PTHR43586">
    <property type="entry name" value="CYSTEINE DESULFURASE"/>
    <property type="match status" value="1"/>
</dbReference>
<dbReference type="InterPro" id="IPR000192">
    <property type="entry name" value="Aminotrans_V_dom"/>
</dbReference>
<dbReference type="InterPro" id="IPR015424">
    <property type="entry name" value="PyrdxlP-dep_Trfase"/>
</dbReference>
<dbReference type="PANTHER" id="PTHR43586:SF21">
    <property type="entry name" value="PYRIDOXAL PHOSPHATE (PLP)-DEPENDENT ASPARTATE AMINOTRANSFERASE SUPERFAMILY"/>
    <property type="match status" value="1"/>
</dbReference>
<reference evidence="3 4" key="1">
    <citation type="journal article" date="2024" name="Commun. Biol.">
        <title>Comparative genomic analysis of thermophilic fungi reveals convergent evolutionary adaptations and gene losses.</title>
        <authorList>
            <person name="Steindorff A.S."/>
            <person name="Aguilar-Pontes M.V."/>
            <person name="Robinson A.J."/>
            <person name="Andreopoulos B."/>
            <person name="LaButti K."/>
            <person name="Kuo A."/>
            <person name="Mondo S."/>
            <person name="Riley R."/>
            <person name="Otillar R."/>
            <person name="Haridas S."/>
            <person name="Lipzen A."/>
            <person name="Grimwood J."/>
            <person name="Schmutz J."/>
            <person name="Clum A."/>
            <person name="Reid I.D."/>
            <person name="Moisan M.C."/>
            <person name="Butler G."/>
            <person name="Nguyen T.T.M."/>
            <person name="Dewar K."/>
            <person name="Conant G."/>
            <person name="Drula E."/>
            <person name="Henrissat B."/>
            <person name="Hansel C."/>
            <person name="Singer S."/>
            <person name="Hutchinson M.I."/>
            <person name="de Vries R.P."/>
            <person name="Natvig D.O."/>
            <person name="Powell A.J."/>
            <person name="Tsang A."/>
            <person name="Grigoriev I.V."/>
        </authorList>
    </citation>
    <scope>NUCLEOTIDE SEQUENCE [LARGE SCALE GENOMIC DNA]</scope>
    <source>
        <strain evidence="3 4">ATCC 22073</strain>
    </source>
</reference>
<comment type="caution">
    <text evidence="3">The sequence shown here is derived from an EMBL/GenBank/DDBJ whole genome shotgun (WGS) entry which is preliminary data.</text>
</comment>
<proteinExistence type="predicted"/>
<evidence type="ECO:0000313" key="3">
    <source>
        <dbReference type="EMBL" id="KAL2266598.1"/>
    </source>
</evidence>
<gene>
    <name evidence="3" type="ORF">VTJ83DRAFT_5950</name>
</gene>
<keyword evidence="4" id="KW-1185">Reference proteome</keyword>
<dbReference type="EMBL" id="JAZGUE010000005">
    <property type="protein sequence ID" value="KAL2266598.1"/>
    <property type="molecule type" value="Genomic_DNA"/>
</dbReference>
<dbReference type="GeneID" id="98127251"/>
<dbReference type="Gene3D" id="3.40.640.10">
    <property type="entry name" value="Type I PLP-dependent aspartate aminotransferase-like (Major domain)"/>
    <property type="match status" value="1"/>
</dbReference>
<feature type="region of interest" description="Disordered" evidence="1">
    <location>
        <begin position="249"/>
        <end position="273"/>
    </location>
</feature>
<evidence type="ECO:0000259" key="2">
    <source>
        <dbReference type="Pfam" id="PF00266"/>
    </source>
</evidence>
<dbReference type="SUPFAM" id="SSF53383">
    <property type="entry name" value="PLP-dependent transferases"/>
    <property type="match status" value="1"/>
</dbReference>
<feature type="domain" description="Aminotransferase class V" evidence="2">
    <location>
        <begin position="23"/>
        <end position="418"/>
    </location>
</feature>
<feature type="compositionally biased region" description="Basic and acidic residues" evidence="1">
    <location>
        <begin position="259"/>
        <end position="273"/>
    </location>
</feature>
<dbReference type="Gene3D" id="3.90.1150.10">
    <property type="entry name" value="Aspartate Aminotransferase, domain 1"/>
    <property type="match status" value="1"/>
</dbReference>
<dbReference type="Pfam" id="PF00266">
    <property type="entry name" value="Aminotran_5"/>
    <property type="match status" value="1"/>
</dbReference>